<dbReference type="OrthoDB" id="3853857at2759"/>
<keyword evidence="1" id="KW-0418">Kinase</keyword>
<comment type="caution">
    <text evidence="1">The sequence shown here is derived from an EMBL/GenBank/DDBJ whole genome shotgun (WGS) entry which is preliminary data.</text>
</comment>
<proteinExistence type="predicted"/>
<accession>A0A9Q0RVB4</accession>
<keyword evidence="2" id="KW-1185">Reference proteome</keyword>
<dbReference type="GO" id="GO:0005737">
    <property type="term" value="C:cytoplasm"/>
    <property type="evidence" value="ECO:0007669"/>
    <property type="project" value="TreeGrafter"/>
</dbReference>
<name>A0A9Q0RVB4_9DIPT</name>
<organism evidence="1 2">
    <name type="scientific">Pseudolycoriella hygida</name>
    <dbReference type="NCBI Taxonomy" id="35572"/>
    <lineage>
        <taxon>Eukaryota</taxon>
        <taxon>Metazoa</taxon>
        <taxon>Ecdysozoa</taxon>
        <taxon>Arthropoda</taxon>
        <taxon>Hexapoda</taxon>
        <taxon>Insecta</taxon>
        <taxon>Pterygota</taxon>
        <taxon>Neoptera</taxon>
        <taxon>Endopterygota</taxon>
        <taxon>Diptera</taxon>
        <taxon>Nematocera</taxon>
        <taxon>Sciaroidea</taxon>
        <taxon>Sciaridae</taxon>
        <taxon>Pseudolycoriella</taxon>
    </lineage>
</organism>
<dbReference type="SUPFAM" id="SSF111331">
    <property type="entry name" value="NAD kinase/diacylglycerol kinase-like"/>
    <property type="match status" value="1"/>
</dbReference>
<evidence type="ECO:0000313" key="1">
    <source>
        <dbReference type="EMBL" id="KAJ6633329.1"/>
    </source>
</evidence>
<sequence>MNFLLLRSEPYDAKPILCATLTNVRGKCNPIDLVRVETKSQIMFSFLSVGWGLISDIDIESERLRMIGYPRFTLWSIHRLINLRTYHGTVSYLPASNIKMDQTPQPHNRVYKTNLKHSISCGNTLECFDCKDGECEACDTGFGDVLSLETTSGGATDSFRPRMDSWYSANSRKSTYFSTTDSYYQSVAEKTSSDNDCIDSSVPAQMYGPAATIPSLITPVPDNWTIETGEFLMVHAVSQTHISSDCFFAPSSALNDGVIWLCIIRGGASRKELLKFFLGMSTGTHLPVVPSEYISMIPVLAFRIDPIIDSSEEKHGHLTVDGEKVEYGPIQGEVFPSIARVMVPNFSL</sequence>
<gene>
    <name evidence="1" type="primary">SPHK2</name>
    <name evidence="1" type="ORF">Bhyg_15640</name>
</gene>
<dbReference type="Gene3D" id="2.60.200.40">
    <property type="match status" value="1"/>
</dbReference>
<dbReference type="GO" id="GO:0001727">
    <property type="term" value="F:lipid kinase activity"/>
    <property type="evidence" value="ECO:0007669"/>
    <property type="project" value="TreeGrafter"/>
</dbReference>
<reference evidence="1" key="1">
    <citation type="submission" date="2022-07" db="EMBL/GenBank/DDBJ databases">
        <authorList>
            <person name="Trinca V."/>
            <person name="Uliana J.V.C."/>
            <person name="Torres T.T."/>
            <person name="Ward R.J."/>
            <person name="Monesi N."/>
        </authorList>
    </citation>
    <scope>NUCLEOTIDE SEQUENCE</scope>
    <source>
        <strain evidence="1">HSMRA1968</strain>
        <tissue evidence="1">Whole embryos</tissue>
    </source>
</reference>
<dbReference type="InterPro" id="IPR016064">
    <property type="entry name" value="NAD/diacylglycerol_kinase_sf"/>
</dbReference>
<dbReference type="InterPro" id="IPR050187">
    <property type="entry name" value="Lipid_Phosphate_FormReg"/>
</dbReference>
<dbReference type="AlphaFoldDB" id="A0A9Q0RVB4"/>
<dbReference type="EMBL" id="WJQU01002112">
    <property type="protein sequence ID" value="KAJ6633329.1"/>
    <property type="molecule type" value="Genomic_DNA"/>
</dbReference>
<dbReference type="Proteomes" id="UP001151699">
    <property type="component" value="Unassembled WGS sequence"/>
</dbReference>
<dbReference type="PANTHER" id="PTHR12358:SF112">
    <property type="entry name" value="LD11247P-RELATED"/>
    <property type="match status" value="1"/>
</dbReference>
<dbReference type="PANTHER" id="PTHR12358">
    <property type="entry name" value="SPHINGOSINE KINASE"/>
    <property type="match status" value="1"/>
</dbReference>
<keyword evidence="1" id="KW-0808">Transferase</keyword>
<evidence type="ECO:0000313" key="2">
    <source>
        <dbReference type="Proteomes" id="UP001151699"/>
    </source>
</evidence>
<dbReference type="GO" id="GO:0046512">
    <property type="term" value="P:sphingosine biosynthetic process"/>
    <property type="evidence" value="ECO:0007669"/>
    <property type="project" value="TreeGrafter"/>
</dbReference>
<dbReference type="GO" id="GO:0016020">
    <property type="term" value="C:membrane"/>
    <property type="evidence" value="ECO:0007669"/>
    <property type="project" value="TreeGrafter"/>
</dbReference>
<protein>
    <submittedName>
        <fullName evidence="1">Sphingosine kinase 2</fullName>
    </submittedName>
</protein>